<protein>
    <submittedName>
        <fullName evidence="2">Uncharacterized protein</fullName>
    </submittedName>
</protein>
<gene>
    <name evidence="2" type="ORF">EV421DRAFT_1907444</name>
</gene>
<evidence type="ECO:0000256" key="1">
    <source>
        <dbReference type="SAM" id="MobiDB-lite"/>
    </source>
</evidence>
<feature type="compositionally biased region" description="Basic residues" evidence="1">
    <location>
        <begin position="280"/>
        <end position="299"/>
    </location>
</feature>
<proteinExistence type="predicted"/>
<accession>A0AA39J6Q1</accession>
<feature type="compositionally biased region" description="Low complexity" evidence="1">
    <location>
        <begin position="250"/>
        <end position="263"/>
    </location>
</feature>
<name>A0AA39J6Q1_9AGAR</name>
<keyword evidence="3" id="KW-1185">Reference proteome</keyword>
<comment type="caution">
    <text evidence="2">The sequence shown here is derived from an EMBL/GenBank/DDBJ whole genome shotgun (WGS) entry which is preliminary data.</text>
</comment>
<sequence length="341" mass="36567">MAIRITLSEETAQHLIQCVTPLIATEEMNGRDVSHYQALLTSLLDAMSLDCNSDEIDPSSMFESDCDADATASGASLSTVQFSPVFGVPLPFHACNAVAHGDGTLDNPEHHNGNLEYTLSPIHPPLSPFDSTGSDFEDETTLYDAPSSPLKLPFAVASFNTAILDPAGGAIAHDDDSQSDRDLEYPLSHLQPSSSFLNAIVSDWEEGTVFGTSSSPLMPSQVFDSFGGAVHDLDPPAPQCIHLLDDDSADAPPAKRAHVSVPDDNYDPDDSDGSVVHADKCKRKGDKKRKKTSQRKKGSSRGCMSKGTKRVVTWTDSLTLPPPSLNSLQLLTRLSTVSSEQ</sequence>
<dbReference type="EMBL" id="JAUEPT010000050">
    <property type="protein sequence ID" value="KAK0437152.1"/>
    <property type="molecule type" value="Genomic_DNA"/>
</dbReference>
<feature type="region of interest" description="Disordered" evidence="1">
    <location>
        <begin position="246"/>
        <end position="308"/>
    </location>
</feature>
<dbReference type="AlphaFoldDB" id="A0AA39J6Q1"/>
<dbReference type="Proteomes" id="UP001175226">
    <property type="component" value="Unassembled WGS sequence"/>
</dbReference>
<reference evidence="2" key="1">
    <citation type="submission" date="2023-06" db="EMBL/GenBank/DDBJ databases">
        <authorList>
            <consortium name="Lawrence Berkeley National Laboratory"/>
            <person name="Ahrendt S."/>
            <person name="Sahu N."/>
            <person name="Indic B."/>
            <person name="Wong-Bajracharya J."/>
            <person name="Merenyi Z."/>
            <person name="Ke H.-M."/>
            <person name="Monk M."/>
            <person name="Kocsube S."/>
            <person name="Drula E."/>
            <person name="Lipzen A."/>
            <person name="Balint B."/>
            <person name="Henrissat B."/>
            <person name="Andreopoulos B."/>
            <person name="Martin F.M."/>
            <person name="Harder C.B."/>
            <person name="Rigling D."/>
            <person name="Ford K.L."/>
            <person name="Foster G.D."/>
            <person name="Pangilinan J."/>
            <person name="Papanicolaou A."/>
            <person name="Barry K."/>
            <person name="LaButti K."/>
            <person name="Viragh M."/>
            <person name="Koriabine M."/>
            <person name="Yan M."/>
            <person name="Riley R."/>
            <person name="Champramary S."/>
            <person name="Plett K.L."/>
            <person name="Tsai I.J."/>
            <person name="Slot J."/>
            <person name="Sipos G."/>
            <person name="Plett J."/>
            <person name="Nagy L.G."/>
            <person name="Grigoriev I.V."/>
        </authorList>
    </citation>
    <scope>NUCLEOTIDE SEQUENCE</scope>
    <source>
        <strain evidence="2">FPL87.14</strain>
    </source>
</reference>
<evidence type="ECO:0000313" key="2">
    <source>
        <dbReference type="EMBL" id="KAK0437152.1"/>
    </source>
</evidence>
<organism evidence="2 3">
    <name type="scientific">Armillaria borealis</name>
    <dbReference type="NCBI Taxonomy" id="47425"/>
    <lineage>
        <taxon>Eukaryota</taxon>
        <taxon>Fungi</taxon>
        <taxon>Dikarya</taxon>
        <taxon>Basidiomycota</taxon>
        <taxon>Agaricomycotina</taxon>
        <taxon>Agaricomycetes</taxon>
        <taxon>Agaricomycetidae</taxon>
        <taxon>Agaricales</taxon>
        <taxon>Marasmiineae</taxon>
        <taxon>Physalacriaceae</taxon>
        <taxon>Armillaria</taxon>
    </lineage>
</organism>
<evidence type="ECO:0000313" key="3">
    <source>
        <dbReference type="Proteomes" id="UP001175226"/>
    </source>
</evidence>